<keyword evidence="2" id="KW-0472">Membrane</keyword>
<evidence type="ECO:0000313" key="4">
    <source>
        <dbReference type="Proteomes" id="UP000244197"/>
    </source>
</evidence>
<sequence>MFSLESNLVPETWGNAKPRLCKALGDYLKQAEIEVQEGRESLYRVEDTYMLLRGEQSQSGSKELVVVALAGDMAAGTLSAINHGKANGFDSIRAHFSKRGAHRYIQRKLRLPVREVETHKNEHVLQIRFDDMGGKSSSKSDAKTVTTTTNKSNSQGIGGDNNGFALSGIENSDINLSMTDHGAMAVAGRTAEEAFKFGTDALDFSADTVNASLGFGESALDANANLSEHAIDSIKSMAGQQTETTKAALAIAGAAKAREQTGENESNNELLKNVSLIVGILVSLLTMAYMFAGRKQ</sequence>
<evidence type="ECO:0000313" key="3">
    <source>
        <dbReference type="EMBL" id="PTP23533.1"/>
    </source>
</evidence>
<dbReference type="Proteomes" id="UP000244197">
    <property type="component" value="Unassembled WGS sequence"/>
</dbReference>
<accession>A0A2T5EPK3</accession>
<protein>
    <submittedName>
        <fullName evidence="3">Uncharacterized protein</fullName>
    </submittedName>
</protein>
<evidence type="ECO:0000256" key="2">
    <source>
        <dbReference type="SAM" id="Phobius"/>
    </source>
</evidence>
<comment type="caution">
    <text evidence="3">The sequence shown here is derived from an EMBL/GenBank/DDBJ whole genome shotgun (WGS) entry which is preliminary data.</text>
</comment>
<keyword evidence="2" id="KW-1133">Transmembrane helix</keyword>
<feature type="transmembrane region" description="Helical" evidence="2">
    <location>
        <begin position="274"/>
        <end position="292"/>
    </location>
</feature>
<gene>
    <name evidence="3" type="ORF">CWO07_22885</name>
</gene>
<keyword evidence="2" id="KW-0812">Transmembrane</keyword>
<reference evidence="3 4" key="1">
    <citation type="submission" date="2017-11" db="EMBL/GenBank/DDBJ databases">
        <title>Population delineation of vibrios coincides with oyster pathogenicity.</title>
        <authorList>
            <person name="Bruto M."/>
            <person name="Labreuche Y."/>
            <person name="James A."/>
            <person name="Piel D."/>
            <person name="Chenivesse S."/>
            <person name="Petton B."/>
            <person name="Polz M.F."/>
            <person name="Le Roux F."/>
        </authorList>
    </citation>
    <scope>NUCLEOTIDE SEQUENCE [LARGE SCALE GENOMIC DNA]</scope>
    <source>
        <strain evidence="3 4">FF_144</strain>
    </source>
</reference>
<name>A0A2T5EPK3_VIBSP</name>
<proteinExistence type="predicted"/>
<feature type="region of interest" description="Disordered" evidence="1">
    <location>
        <begin position="131"/>
        <end position="161"/>
    </location>
</feature>
<feature type="compositionally biased region" description="Low complexity" evidence="1">
    <location>
        <begin position="143"/>
        <end position="154"/>
    </location>
</feature>
<dbReference type="RefSeq" id="WP_108188303.1">
    <property type="nucleotide sequence ID" value="NZ_CAWOYR010000088.1"/>
</dbReference>
<feature type="compositionally biased region" description="Basic and acidic residues" evidence="1">
    <location>
        <begin position="131"/>
        <end position="142"/>
    </location>
</feature>
<evidence type="ECO:0000256" key="1">
    <source>
        <dbReference type="SAM" id="MobiDB-lite"/>
    </source>
</evidence>
<dbReference type="AlphaFoldDB" id="A0A2T5EPK3"/>
<organism evidence="3 4">
    <name type="scientific">Vibrio splendidus</name>
    <dbReference type="NCBI Taxonomy" id="29497"/>
    <lineage>
        <taxon>Bacteria</taxon>
        <taxon>Pseudomonadati</taxon>
        <taxon>Pseudomonadota</taxon>
        <taxon>Gammaproteobacteria</taxon>
        <taxon>Vibrionales</taxon>
        <taxon>Vibrionaceae</taxon>
        <taxon>Vibrio</taxon>
    </lineage>
</organism>
<dbReference type="EMBL" id="PIFK01000070">
    <property type="protein sequence ID" value="PTP23533.1"/>
    <property type="molecule type" value="Genomic_DNA"/>
</dbReference>